<name>U5NCE9_9MOLU</name>
<proteinExistence type="predicted"/>
<dbReference type="KEGG" id="mpv:PRV_01165"/>
<dbReference type="EMBL" id="CP006771">
    <property type="protein sequence ID" value="AGX88995.1"/>
    <property type="molecule type" value="Genomic_DNA"/>
</dbReference>
<evidence type="ECO:0000313" key="1">
    <source>
        <dbReference type="EMBL" id="AGX88995.1"/>
    </source>
</evidence>
<keyword evidence="2" id="KW-1185">Reference proteome</keyword>
<gene>
    <name evidence="1" type="ORF">PRV_01165</name>
</gene>
<protein>
    <submittedName>
        <fullName evidence="1">Uncharacterized protein</fullName>
    </submittedName>
</protein>
<sequence length="46" mass="5341">MTLFCPIKEVFSFVVYVIPVPAAPAANEIRIYKLFSVCNDWFLPKY</sequence>
<dbReference type="Proteomes" id="UP000017119">
    <property type="component" value="Chromosome"/>
</dbReference>
<organism evidence="1 2">
    <name type="scientific">Mycoplasma parvum str. Indiana</name>
    <dbReference type="NCBI Taxonomy" id="1403316"/>
    <lineage>
        <taxon>Bacteria</taxon>
        <taxon>Bacillati</taxon>
        <taxon>Mycoplasmatota</taxon>
        <taxon>Mollicutes</taxon>
        <taxon>Mycoplasmataceae</taxon>
        <taxon>Mycoplasma</taxon>
    </lineage>
</organism>
<reference evidence="1 2" key="1">
    <citation type="journal article" date="2013" name="Genome Announc.">
        <title>Genome Sequence of Mycoplasma parvum (Formerly Eperythrozoon parvum), a Diminutive Hemoplasma of the Pig.</title>
        <authorList>
            <person name="do Nascimento N.C."/>
            <person name="Dos Santos A.P."/>
            <person name="Chu Y."/>
            <person name="Guimaraes A.M."/>
            <person name="Pagliaro A."/>
            <person name="Messick J.B."/>
        </authorList>
    </citation>
    <scope>NUCLEOTIDE SEQUENCE [LARGE SCALE GENOMIC DNA]</scope>
    <source>
        <strain evidence="1 2">Indiana</strain>
    </source>
</reference>
<dbReference type="AlphaFoldDB" id="U5NCE9"/>
<evidence type="ECO:0000313" key="2">
    <source>
        <dbReference type="Proteomes" id="UP000017119"/>
    </source>
</evidence>
<dbReference type="HOGENOM" id="CLU_3186090_0_0_14"/>
<accession>U5NCE9</accession>